<feature type="compositionally biased region" description="Basic and acidic residues" evidence="1">
    <location>
        <begin position="1524"/>
        <end position="1536"/>
    </location>
</feature>
<gene>
    <name evidence="2" type="ORF">TCIL3000_10_10340</name>
</gene>
<feature type="region of interest" description="Disordered" evidence="1">
    <location>
        <begin position="1524"/>
        <end position="1568"/>
    </location>
</feature>
<name>G0UXY8_TRYCI</name>
<dbReference type="PANTHER" id="PTHR10098:SF108">
    <property type="entry name" value="TETRATRICOPEPTIDE REPEAT PROTEIN 28"/>
    <property type="match status" value="1"/>
</dbReference>
<dbReference type="SUPFAM" id="SSF48452">
    <property type="entry name" value="TPR-like"/>
    <property type="match status" value="2"/>
</dbReference>
<dbReference type="Gene3D" id="1.25.40.10">
    <property type="entry name" value="Tetratricopeptide repeat domain"/>
    <property type="match status" value="1"/>
</dbReference>
<organism evidence="2">
    <name type="scientific">Trypanosoma congolense (strain IL3000)</name>
    <dbReference type="NCBI Taxonomy" id="1068625"/>
    <lineage>
        <taxon>Eukaryota</taxon>
        <taxon>Discoba</taxon>
        <taxon>Euglenozoa</taxon>
        <taxon>Kinetoplastea</taxon>
        <taxon>Metakinetoplastina</taxon>
        <taxon>Trypanosomatida</taxon>
        <taxon>Trypanosomatidae</taxon>
        <taxon>Trypanosoma</taxon>
        <taxon>Nannomonas</taxon>
    </lineage>
</organism>
<dbReference type="PANTHER" id="PTHR10098">
    <property type="entry name" value="RAPSYN-RELATED"/>
    <property type="match status" value="1"/>
</dbReference>
<dbReference type="SMART" id="SM00028">
    <property type="entry name" value="TPR"/>
    <property type="match status" value="5"/>
</dbReference>
<feature type="compositionally biased region" description="Basic and acidic residues" evidence="1">
    <location>
        <begin position="1604"/>
        <end position="1620"/>
    </location>
</feature>
<feature type="compositionally biased region" description="Polar residues" evidence="1">
    <location>
        <begin position="1630"/>
        <end position="1643"/>
    </location>
</feature>
<proteinExistence type="predicted"/>
<dbReference type="VEuPathDB" id="TriTrypDB:TcIL3000_10_10340"/>
<accession>G0UXY8</accession>
<feature type="region of interest" description="Disordered" evidence="1">
    <location>
        <begin position="1965"/>
        <end position="1986"/>
    </location>
</feature>
<dbReference type="Pfam" id="PF13181">
    <property type="entry name" value="TPR_8"/>
    <property type="match status" value="1"/>
</dbReference>
<protein>
    <submittedName>
        <fullName evidence="2">Uncharacterized protein</fullName>
    </submittedName>
</protein>
<feature type="compositionally biased region" description="Low complexity" evidence="1">
    <location>
        <begin position="1539"/>
        <end position="1549"/>
    </location>
</feature>
<dbReference type="EMBL" id="HE575323">
    <property type="protein sequence ID" value="CCC94255.1"/>
    <property type="molecule type" value="Genomic_DNA"/>
</dbReference>
<evidence type="ECO:0000256" key="1">
    <source>
        <dbReference type="SAM" id="MobiDB-lite"/>
    </source>
</evidence>
<feature type="region of interest" description="Disordered" evidence="1">
    <location>
        <begin position="1598"/>
        <end position="1645"/>
    </location>
</feature>
<evidence type="ECO:0000313" key="2">
    <source>
        <dbReference type="EMBL" id="CCC94255.1"/>
    </source>
</evidence>
<sequence>MNFRKLTSFWKRRQSTDSAGTKTDSADCSACQGSDKLLQMGKERDFATSFKCRHAAIAYIRDFVECGKNSEGAFHLSMHDIKHERDGVMGALELCIVTPRDSAQVSAVGSVFEENNSRVLNQPDAVPETAEDCGRQRLASLTEGSSESDCAATPHALPWCPCTSPSEHYTHEEQMMLLSELISRMFCIDRVLYATATTRAHQPRRPQLSLASSLTATVNGCSLDATRSRNGVETDELDATSDTLAKYLSASSVERDSTVELASHQSMTNNQEGEMLSFEWRRNEETMEVVYNLTTWVIMRELLKSDVKLFGNRNEGGEPLVTSGGEAASTLRALTEETLSHSICMNWDGVVDELVAALEMRQKHAVEAIISHWMLNYPTGRELVQCILQKKLPCTGGDAGGSTNINALPASVPVDQSLTSSNLAKETSGVVQTQEDTEPMPNLATGKYIENDFGLDDCVELVERLYQRYIVASWIDYLERTSVFSKVEEGYVTETMPVVTQASFFRMVNEYGICSHYWNEIKRDHIFRLLEKTWEGLRVPAVWDSVGGSNRRMPEEVVFTDEYGEDKWRRLSAQSVAPQNGFDTIVTIDNNTDVDMHGSPGAEEIFLPALLQEAWASVLYLRARQCLDEGVARLHDALQYVDRACSIPLWSYPFPHCQRAYEALVRAYVAMGDYTSALDVVQAHVASAEQGVGLSSGSLIGKVNHLKSTELLAEVQMLCPGNTSVNDTLQLGLGQARLCEQMVRDYSTPLGGEVMRYAELRGTIYRAKLNILKMCWLLHHRLGGLVETDDFFDQYVHLLRSKRVSCRFKEIYSALKERGEQLLKARQGSAVVVFRRAVDCVRKLVTNAPRTSTGTEHSVTDSSGAAASSCLTTAEVTRGLMGDMELCRVEAEGERNLALAYIAQADREVNVKERRQQLSNAVNCAYAAQNILQRWTSKLKSPISSTLMIGVASGVVVTAKALLRLGQPKKAALLLEPLIEEKANSTSIRPPLWCDAIAPSDHVLTAEEILERVDTLLVKLSTYDLHAQCLSKFDGERGFREVGLVRHFLQDLIKWALSHTSENFDREGKSKTSVEEGHMKKVQCPIHTGISKLLREAKTLQPVLSITCGDSLASLGRWEDALQEYSNALSVYSGCDEEGDCGKDIAEQVNRHTKGKGVTCKKCIWMMEHTPEHVQTDLKLKEAMVLAKLAEVYIALKKPQTAIRYYRQVLESSTEVGDALLQYNARIHLARLHTAVGESEEAAEQWSQVSDLAKVYGDEEIRRETTRNFVEAQLARGAYTDIIEAANELNTLATAVEGVGALGDRCFALETIADVHLKLGQYKECIAALDEREKVQYRGIQSEGALLNMRARALLGDGSTQEAMKVLMNWVQVARQQSNFAELGNANAALAVTYATTGQIFKAKRHHQAVLQAFSEAPAMTEGHTRTVMESARWLVHQFYLNTEEVPLCETTQVEKSNKQVGGSNYSFFPASQTIKRYDANSPTATSCASGDASDDEVDMEEKCVDGSLLSESGDLSVLLQEEMRQSKRNRMRSEARTGSSSSNNSGSGSYDGRDPSPDGNFSSEFNDCNDTMKNNSMAGLNMAAVLRDISTGINDISTAGSSKESHDLSDDSGNVDKRSAQFSDPCATPSPTVASPTIQSNGLGAPLRSRERVANMLLSPRAVVSEICERDTQFTTESVSVSVDFLYSHGCSIDSMEAPPHTTNCSNVLAEESPEPAMVKTKCSRRALETIEMASQLALVPLGVRQGFVPRNPADIIDLALLSFPQCTFVFYFADFATQYSAVLRPAGRSFFLECLVHPYTLQRYHEVHNTRLQAAEEEKKQNSMSLKVPCSSEKDELKTESDIGVKDVERGGQLREALCDLYADLWDPVFRLLTRANCHSDEAECLIIVADPTLLHIPFSSLIASTDGTEPLGQQYTVVVTPTVANFLKTMQKDKAILPMINAEGGCCYAFLPQGLSTDPSLVNGVDDRSDAKQRSPSLSAQTGPDVLIPTALNKASAATAKCFDSSDGCISHSSKNCDNEADRGDGYKKSTIFSRCVLAGCTRKELISVFSSPSCRFLFMLCDPVGCMFKVADGMVCLSDMTRGHHSISSSLDLVAVTSDCSTAPTAAEPGTAARLCLEHGCPRVLRIDVAQDVGVTPAHLSLLRIFCLKLTVTLEWGMRFPFALALRMAQEEALRCGYSLEICASFTLVGAA</sequence>
<reference evidence="2" key="1">
    <citation type="journal article" date="2012" name="Proc. Natl. Acad. Sci. U.S.A.">
        <title>Antigenic diversity is generated by distinct evolutionary mechanisms in African trypanosome species.</title>
        <authorList>
            <person name="Jackson A.P."/>
            <person name="Berry A."/>
            <person name="Aslett M."/>
            <person name="Allison H.C."/>
            <person name="Burton P."/>
            <person name="Vavrova-Anderson J."/>
            <person name="Brown R."/>
            <person name="Browne H."/>
            <person name="Corton N."/>
            <person name="Hauser H."/>
            <person name="Gamble J."/>
            <person name="Gilderthorp R."/>
            <person name="Marcello L."/>
            <person name="McQuillan J."/>
            <person name="Otto T.D."/>
            <person name="Quail M.A."/>
            <person name="Sanders M.J."/>
            <person name="van Tonder A."/>
            <person name="Ginger M.L."/>
            <person name="Field M.C."/>
            <person name="Barry J.D."/>
            <person name="Hertz-Fowler C."/>
            <person name="Berriman M."/>
        </authorList>
    </citation>
    <scope>NUCLEOTIDE SEQUENCE</scope>
    <source>
        <strain evidence="2">IL3000</strain>
    </source>
</reference>
<dbReference type="InterPro" id="IPR011990">
    <property type="entry name" value="TPR-like_helical_dom_sf"/>
</dbReference>
<dbReference type="InterPro" id="IPR019734">
    <property type="entry name" value="TPR_rpt"/>
</dbReference>